<name>A0AAN7JXQ1_9MYRT</name>
<sequence length="478" mass="52966">MPALRMKTKPVPCRVSEGNLLGICPESSKICKKKHTVILQSNETLVQMTRACQNGHSEVAESTMETAPSESFLEPCNGRNNFNLQEWPFPDGDLFSAKMMDFSYPMNLECLHSLSLCAKCKSDASNEPVGCEDTHSVSKISLGNCDCQCHNASSPRSSNEFGQSICETTAAALADDEATELDEIFRISLLQELGFSESNLIFDAMDGCFLFSSIDEKANTPTFQDKGYGGELLTNSDASWFHRVTHQAKPSDQSLPSSGSLDSDETGSFDSHVFIRNFLDLSDLETSSLPALLPKETCKQKRVTLVLDLDETLVHSTTQPCEDADFTFKIVFNMGEHTVYVRKRPSLMTFLERVSEMFEIVIFTASESVYAKQLLDILDPEGKFFSRRVYRDSCTVINGNYTKDLTVLGVDLSRCAIVDNCPQVFQLQVSNGIPIKSWFDDPSDHALLSLLPFLETLAGAQDVRPIIAEKFGFQVGVS</sequence>
<evidence type="ECO:0000256" key="4">
    <source>
        <dbReference type="ARBA" id="ARBA00038355"/>
    </source>
</evidence>
<evidence type="ECO:0000259" key="5">
    <source>
        <dbReference type="PROSITE" id="PS50969"/>
    </source>
</evidence>
<keyword evidence="7" id="KW-1185">Reference proteome</keyword>
<dbReference type="InterPro" id="IPR011948">
    <property type="entry name" value="Dullard_phosphatase"/>
</dbReference>
<dbReference type="Gene3D" id="3.40.50.1000">
    <property type="entry name" value="HAD superfamily/HAD-like"/>
    <property type="match status" value="1"/>
</dbReference>
<dbReference type="SUPFAM" id="SSF56784">
    <property type="entry name" value="HAD-like"/>
    <property type="match status" value="1"/>
</dbReference>
<dbReference type="Proteomes" id="UP001345219">
    <property type="component" value="Chromosome 6"/>
</dbReference>
<dbReference type="GO" id="GO:0004721">
    <property type="term" value="F:phosphoprotein phosphatase activity"/>
    <property type="evidence" value="ECO:0007669"/>
    <property type="project" value="UniProtKB-KW"/>
</dbReference>
<keyword evidence="1" id="KW-0378">Hydrolase</keyword>
<dbReference type="FunFam" id="3.40.50.1000:FF:000015">
    <property type="entry name" value="CTD small phosphatase-like protein 2"/>
    <property type="match status" value="1"/>
</dbReference>
<dbReference type="NCBIfam" id="TIGR02251">
    <property type="entry name" value="HIF-SF_euk"/>
    <property type="match status" value="1"/>
</dbReference>
<dbReference type="PROSITE" id="PS50969">
    <property type="entry name" value="FCP1"/>
    <property type="match status" value="1"/>
</dbReference>
<keyword evidence="2" id="KW-0904">Protein phosphatase</keyword>
<comment type="caution">
    <text evidence="6">The sequence shown here is derived from an EMBL/GenBank/DDBJ whole genome shotgun (WGS) entry which is preliminary data.</text>
</comment>
<dbReference type="Pfam" id="PF03031">
    <property type="entry name" value="NIF"/>
    <property type="match status" value="1"/>
</dbReference>
<evidence type="ECO:0000313" key="6">
    <source>
        <dbReference type="EMBL" id="KAK4756825.1"/>
    </source>
</evidence>
<comment type="function">
    <text evidence="3">Probable phosphatase.</text>
</comment>
<dbReference type="InterPro" id="IPR036412">
    <property type="entry name" value="HAD-like_sf"/>
</dbReference>
<evidence type="ECO:0000256" key="3">
    <source>
        <dbReference type="ARBA" id="ARBA00037324"/>
    </source>
</evidence>
<accession>A0AAN7JXQ1</accession>
<dbReference type="InterPro" id="IPR023214">
    <property type="entry name" value="HAD_sf"/>
</dbReference>
<dbReference type="AlphaFoldDB" id="A0AAN7JXQ1"/>
<evidence type="ECO:0000313" key="7">
    <source>
        <dbReference type="Proteomes" id="UP001345219"/>
    </source>
</evidence>
<proteinExistence type="inferred from homology"/>
<dbReference type="SMART" id="SM00577">
    <property type="entry name" value="CPDc"/>
    <property type="match status" value="1"/>
</dbReference>
<dbReference type="GO" id="GO:0005634">
    <property type="term" value="C:nucleus"/>
    <property type="evidence" value="ECO:0007669"/>
    <property type="project" value="UniProtKB-ARBA"/>
</dbReference>
<dbReference type="InterPro" id="IPR050365">
    <property type="entry name" value="TIM50"/>
</dbReference>
<feature type="domain" description="FCP1 homology" evidence="5">
    <location>
        <begin position="298"/>
        <end position="457"/>
    </location>
</feature>
<evidence type="ECO:0000256" key="1">
    <source>
        <dbReference type="ARBA" id="ARBA00022801"/>
    </source>
</evidence>
<dbReference type="PANTHER" id="PTHR12210">
    <property type="entry name" value="DULLARD PROTEIN PHOSPHATASE"/>
    <property type="match status" value="1"/>
</dbReference>
<evidence type="ECO:0000256" key="2">
    <source>
        <dbReference type="ARBA" id="ARBA00022912"/>
    </source>
</evidence>
<dbReference type="CDD" id="cd07521">
    <property type="entry name" value="HAD_FCP1-like"/>
    <property type="match status" value="1"/>
</dbReference>
<gene>
    <name evidence="6" type="ORF">SAY87_006952</name>
</gene>
<comment type="similarity">
    <text evidence="4">Belongs to the CTDSPL2 family.</text>
</comment>
<protein>
    <recommendedName>
        <fullName evidence="5">FCP1 homology domain-containing protein</fullName>
    </recommendedName>
</protein>
<dbReference type="EMBL" id="JAXIOK010000013">
    <property type="protein sequence ID" value="KAK4756825.1"/>
    <property type="molecule type" value="Genomic_DNA"/>
</dbReference>
<dbReference type="InterPro" id="IPR004274">
    <property type="entry name" value="FCP1_dom"/>
</dbReference>
<reference evidence="6 7" key="1">
    <citation type="journal article" date="2023" name="Hortic Res">
        <title>Pangenome of water caltrop reveals structural variations and asymmetric subgenome divergence after allopolyploidization.</title>
        <authorList>
            <person name="Zhang X."/>
            <person name="Chen Y."/>
            <person name="Wang L."/>
            <person name="Yuan Y."/>
            <person name="Fang M."/>
            <person name="Shi L."/>
            <person name="Lu R."/>
            <person name="Comes H.P."/>
            <person name="Ma Y."/>
            <person name="Chen Y."/>
            <person name="Huang G."/>
            <person name="Zhou Y."/>
            <person name="Zheng Z."/>
            <person name="Qiu Y."/>
        </authorList>
    </citation>
    <scope>NUCLEOTIDE SEQUENCE [LARGE SCALE GENOMIC DNA]</scope>
    <source>
        <tissue evidence="6">Roots</tissue>
    </source>
</reference>
<organism evidence="6 7">
    <name type="scientific">Trapa incisa</name>
    <dbReference type="NCBI Taxonomy" id="236973"/>
    <lineage>
        <taxon>Eukaryota</taxon>
        <taxon>Viridiplantae</taxon>
        <taxon>Streptophyta</taxon>
        <taxon>Embryophyta</taxon>
        <taxon>Tracheophyta</taxon>
        <taxon>Spermatophyta</taxon>
        <taxon>Magnoliopsida</taxon>
        <taxon>eudicotyledons</taxon>
        <taxon>Gunneridae</taxon>
        <taxon>Pentapetalae</taxon>
        <taxon>rosids</taxon>
        <taxon>malvids</taxon>
        <taxon>Myrtales</taxon>
        <taxon>Lythraceae</taxon>
        <taxon>Trapa</taxon>
    </lineage>
</organism>